<keyword evidence="2" id="KW-1133">Transmembrane helix</keyword>
<dbReference type="Pfam" id="PF10066">
    <property type="entry name" value="DUF2304"/>
    <property type="match status" value="1"/>
</dbReference>
<gene>
    <name evidence="3" type="ORF">OCV63_12195</name>
</gene>
<feature type="transmembrane region" description="Helical" evidence="2">
    <location>
        <begin position="65"/>
        <end position="87"/>
    </location>
</feature>
<evidence type="ECO:0000313" key="4">
    <source>
        <dbReference type="Proteomes" id="UP001652461"/>
    </source>
</evidence>
<feature type="transmembrane region" description="Helical" evidence="2">
    <location>
        <begin position="6"/>
        <end position="21"/>
    </location>
</feature>
<keyword evidence="4" id="KW-1185">Reference proteome</keyword>
<evidence type="ECO:0000256" key="1">
    <source>
        <dbReference type="SAM" id="Coils"/>
    </source>
</evidence>
<feature type="transmembrane region" description="Helical" evidence="2">
    <location>
        <begin position="33"/>
        <end position="53"/>
    </location>
</feature>
<sequence length="125" mass="14770">MTPVFRIILIVVSILSTWYILKKIRQSKLQIEYAIFWIIFSGVLVIISLFPWLVSLFTRLLGMQLPVNFVFMVFIFILLVKLFMMTIELSTLENKVKDLTQELALAEKERRDELLIQKEKKESES</sequence>
<keyword evidence="1" id="KW-0175">Coiled coil</keyword>
<keyword evidence="2" id="KW-0472">Membrane</keyword>
<organism evidence="3 4">
    <name type="scientific">Laedolimicola ammoniilytica</name>
    <dbReference type="NCBI Taxonomy" id="2981771"/>
    <lineage>
        <taxon>Bacteria</taxon>
        <taxon>Bacillati</taxon>
        <taxon>Bacillota</taxon>
        <taxon>Clostridia</taxon>
        <taxon>Lachnospirales</taxon>
        <taxon>Lachnospiraceae</taxon>
        <taxon>Laedolimicola</taxon>
    </lineage>
</organism>
<evidence type="ECO:0000256" key="2">
    <source>
        <dbReference type="SAM" id="Phobius"/>
    </source>
</evidence>
<feature type="coiled-coil region" evidence="1">
    <location>
        <begin position="82"/>
        <end position="124"/>
    </location>
</feature>
<dbReference type="RefSeq" id="WP_158364252.1">
    <property type="nucleotide sequence ID" value="NZ_JAOQKC010000017.1"/>
</dbReference>
<reference evidence="3 4" key="1">
    <citation type="journal article" date="2021" name="ISME Commun">
        <title>Automated analysis of genomic sequences facilitates high-throughput and comprehensive description of bacteria.</title>
        <authorList>
            <person name="Hitch T.C.A."/>
        </authorList>
    </citation>
    <scope>NUCLEOTIDE SEQUENCE [LARGE SCALE GENOMIC DNA]</scope>
    <source>
        <strain evidence="3 4">Sanger_04</strain>
    </source>
</reference>
<dbReference type="EMBL" id="JAOQKC010000017">
    <property type="protein sequence ID" value="MCU6697646.1"/>
    <property type="molecule type" value="Genomic_DNA"/>
</dbReference>
<name>A0ABT2RZA4_9FIRM</name>
<comment type="caution">
    <text evidence="3">The sequence shown here is derived from an EMBL/GenBank/DDBJ whole genome shotgun (WGS) entry which is preliminary data.</text>
</comment>
<dbReference type="InterPro" id="IPR019277">
    <property type="entry name" value="DUF2304"/>
</dbReference>
<evidence type="ECO:0000313" key="3">
    <source>
        <dbReference type="EMBL" id="MCU6697646.1"/>
    </source>
</evidence>
<keyword evidence="2" id="KW-0812">Transmembrane</keyword>
<dbReference type="Proteomes" id="UP001652461">
    <property type="component" value="Unassembled WGS sequence"/>
</dbReference>
<protein>
    <submittedName>
        <fullName evidence="3">DUF2304 domain-containing protein</fullName>
    </submittedName>
</protein>
<proteinExistence type="predicted"/>
<accession>A0ABT2RZA4</accession>